<dbReference type="CDD" id="cd03216">
    <property type="entry name" value="ABC_Carb_Monos_I"/>
    <property type="match status" value="1"/>
</dbReference>
<dbReference type="GO" id="GO:0016887">
    <property type="term" value="F:ATP hydrolysis activity"/>
    <property type="evidence" value="ECO:0007669"/>
    <property type="project" value="InterPro"/>
</dbReference>
<dbReference type="SMART" id="SM00382">
    <property type="entry name" value="AAA"/>
    <property type="match status" value="2"/>
</dbReference>
<dbReference type="SUPFAM" id="SSF52540">
    <property type="entry name" value="P-loop containing nucleoside triphosphate hydrolases"/>
    <property type="match status" value="2"/>
</dbReference>
<keyword evidence="9" id="KW-1185">Reference proteome</keyword>
<dbReference type="AlphaFoldDB" id="A0A366FWI5"/>
<dbReference type="RefSeq" id="WP_113887181.1">
    <property type="nucleotide sequence ID" value="NZ_QNRK01000001.1"/>
</dbReference>
<dbReference type="InterPro" id="IPR003439">
    <property type="entry name" value="ABC_transporter-like_ATP-bd"/>
</dbReference>
<keyword evidence="4" id="KW-0677">Repeat</keyword>
<dbReference type="InterPro" id="IPR003593">
    <property type="entry name" value="AAA+_ATPase"/>
</dbReference>
<keyword evidence="5" id="KW-0547">Nucleotide-binding</keyword>
<keyword evidence="6 8" id="KW-0067">ATP-binding</keyword>
<evidence type="ECO:0000256" key="2">
    <source>
        <dbReference type="ARBA" id="ARBA00022448"/>
    </source>
</evidence>
<proteinExistence type="inferred from homology"/>
<evidence type="ECO:0000256" key="4">
    <source>
        <dbReference type="ARBA" id="ARBA00022737"/>
    </source>
</evidence>
<dbReference type="PROSITE" id="PS00211">
    <property type="entry name" value="ABC_TRANSPORTER_1"/>
    <property type="match status" value="1"/>
</dbReference>
<dbReference type="PANTHER" id="PTHR43790:SF9">
    <property type="entry name" value="GALACTOFURANOSE TRANSPORTER ATP-BINDING PROTEIN YTFR"/>
    <property type="match status" value="1"/>
</dbReference>
<sequence length="514" mass="53914">MNAASPPDSTVLRVTGCVKHFGGVRALRGVDFSVAAGEIHALLGANGAGKSTLIKVLAHVHKPDAGEVTLRGAPLTEAMLGTRLSFVHQDLGLIDTMTVGENMAMAYGYPRRAGLIDWRAVNAMAGSALHKLGAPLPLDRNVGELSQAEKSIVAIARALTRDIDVLVLDEPTASLPEADVERLFSAVRALSARGVGIVYVSHRLDEVFRLADAATVLRDGRVVATYRPLDASPEQLVADIVGKTPARRTGAQRARSRAGAVMEVSDLAVDHIGPITFDVAPGEIVGLAGLRGQGHEAVGRAIGGVAPASAGEIRIAGIARRFRNPGDAIAAGVGFASSKRAEEGLATALTVRENLFLNPFNFGRRALSLRTAARESVEAAAILDRLDVRPREPDRDVATLSGGNQQKVVLARLAGQNYRVLVLEEPTTGVDVGAKAEIYRILAEGAARGAACVVISSDLDELAQICDRVLAFSGGRIVAEIARDDLTVETLTHEISGAGSHTKATARTNAADVR</sequence>
<dbReference type="PROSITE" id="PS50893">
    <property type="entry name" value="ABC_TRANSPORTER_2"/>
    <property type="match status" value="2"/>
</dbReference>
<keyword evidence="3" id="KW-0762">Sugar transport</keyword>
<evidence type="ECO:0000313" key="9">
    <source>
        <dbReference type="Proteomes" id="UP000253529"/>
    </source>
</evidence>
<evidence type="ECO:0000313" key="8">
    <source>
        <dbReference type="EMBL" id="RBP18105.1"/>
    </source>
</evidence>
<reference evidence="8 9" key="1">
    <citation type="submission" date="2018-06" db="EMBL/GenBank/DDBJ databases">
        <title>Genomic Encyclopedia of Type Strains, Phase IV (KMG-IV): sequencing the most valuable type-strain genomes for metagenomic binning, comparative biology and taxonomic classification.</title>
        <authorList>
            <person name="Goeker M."/>
        </authorList>
    </citation>
    <scope>NUCLEOTIDE SEQUENCE [LARGE SCALE GENOMIC DNA]</scope>
    <source>
        <strain evidence="8 9">DSM 24875</strain>
    </source>
</reference>
<dbReference type="Proteomes" id="UP000253529">
    <property type="component" value="Unassembled WGS sequence"/>
</dbReference>
<protein>
    <submittedName>
        <fullName evidence="8">Monosaccharide ABC transporter ATP-binding protein (CUT2 family)</fullName>
    </submittedName>
</protein>
<evidence type="ECO:0000259" key="7">
    <source>
        <dbReference type="PROSITE" id="PS50893"/>
    </source>
</evidence>
<dbReference type="Gene3D" id="3.40.50.300">
    <property type="entry name" value="P-loop containing nucleotide triphosphate hydrolases"/>
    <property type="match status" value="2"/>
</dbReference>
<dbReference type="InterPro" id="IPR050107">
    <property type="entry name" value="ABC_carbohydrate_import_ATPase"/>
</dbReference>
<evidence type="ECO:0000256" key="5">
    <source>
        <dbReference type="ARBA" id="ARBA00022741"/>
    </source>
</evidence>
<dbReference type="GO" id="GO:0005524">
    <property type="term" value="F:ATP binding"/>
    <property type="evidence" value="ECO:0007669"/>
    <property type="project" value="UniProtKB-KW"/>
</dbReference>
<feature type="domain" description="ABC transporter" evidence="7">
    <location>
        <begin position="256"/>
        <end position="499"/>
    </location>
</feature>
<evidence type="ECO:0000256" key="1">
    <source>
        <dbReference type="ARBA" id="ARBA00005417"/>
    </source>
</evidence>
<dbReference type="InterPro" id="IPR017871">
    <property type="entry name" value="ABC_transporter-like_CS"/>
</dbReference>
<comment type="caution">
    <text evidence="8">The sequence shown here is derived from an EMBL/GenBank/DDBJ whole genome shotgun (WGS) entry which is preliminary data.</text>
</comment>
<dbReference type="InterPro" id="IPR027417">
    <property type="entry name" value="P-loop_NTPase"/>
</dbReference>
<evidence type="ECO:0000256" key="3">
    <source>
        <dbReference type="ARBA" id="ARBA00022597"/>
    </source>
</evidence>
<dbReference type="PANTHER" id="PTHR43790">
    <property type="entry name" value="CARBOHYDRATE TRANSPORT ATP-BINDING PROTEIN MG119-RELATED"/>
    <property type="match status" value="1"/>
</dbReference>
<feature type="domain" description="ABC transporter" evidence="7">
    <location>
        <begin position="12"/>
        <end position="244"/>
    </location>
</feature>
<evidence type="ECO:0000256" key="6">
    <source>
        <dbReference type="ARBA" id="ARBA00022840"/>
    </source>
</evidence>
<gene>
    <name evidence="8" type="ORF">DFR50_10147</name>
</gene>
<dbReference type="EMBL" id="QNRK01000001">
    <property type="protein sequence ID" value="RBP18105.1"/>
    <property type="molecule type" value="Genomic_DNA"/>
</dbReference>
<accession>A0A366FWI5</accession>
<organism evidence="8 9">
    <name type="scientific">Roseiarcus fermentans</name>
    <dbReference type="NCBI Taxonomy" id="1473586"/>
    <lineage>
        <taxon>Bacteria</taxon>
        <taxon>Pseudomonadati</taxon>
        <taxon>Pseudomonadota</taxon>
        <taxon>Alphaproteobacteria</taxon>
        <taxon>Hyphomicrobiales</taxon>
        <taxon>Roseiarcaceae</taxon>
        <taxon>Roseiarcus</taxon>
    </lineage>
</organism>
<dbReference type="Pfam" id="PF00005">
    <property type="entry name" value="ABC_tran"/>
    <property type="match status" value="2"/>
</dbReference>
<keyword evidence="2" id="KW-0813">Transport</keyword>
<name>A0A366FWI5_9HYPH</name>
<comment type="similarity">
    <text evidence="1">Belongs to the ABC transporter superfamily.</text>
</comment>
<dbReference type="OrthoDB" id="9805029at2"/>
<dbReference type="CDD" id="cd03215">
    <property type="entry name" value="ABC_Carb_Monos_II"/>
    <property type="match status" value="1"/>
</dbReference>